<dbReference type="EMBL" id="CP003911">
    <property type="protein sequence ID" value="AGU51293.1"/>
    <property type="molecule type" value="Genomic_DNA"/>
</dbReference>
<evidence type="ECO:0000313" key="7">
    <source>
        <dbReference type="Proteomes" id="UP000016223"/>
    </source>
</evidence>
<proteinExistence type="predicted"/>
<dbReference type="Proteomes" id="UP000016223">
    <property type="component" value="Chromosome 1"/>
</dbReference>
<dbReference type="InterPro" id="IPR017900">
    <property type="entry name" value="4Fe4S_Fe_S_CS"/>
</dbReference>
<dbReference type="Pfam" id="PF13187">
    <property type="entry name" value="Fer4_9"/>
    <property type="match status" value="1"/>
</dbReference>
<dbReference type="InterPro" id="IPR017896">
    <property type="entry name" value="4Fe4S_Fe-S-bd"/>
</dbReference>
<dbReference type="GO" id="GO:0046872">
    <property type="term" value="F:metal ion binding"/>
    <property type="evidence" value="ECO:0007669"/>
    <property type="project" value="UniProtKB-KW"/>
</dbReference>
<protein>
    <submittedName>
        <fullName evidence="6">Ferredoxin</fullName>
    </submittedName>
</protein>
<dbReference type="RefSeq" id="WP_021008742.1">
    <property type="nucleotide sequence ID" value="NC_022247.1"/>
</dbReference>
<feature type="domain" description="4Fe-4S ferredoxin-type" evidence="5">
    <location>
        <begin position="341"/>
        <end position="370"/>
    </location>
</feature>
<keyword evidence="3" id="KW-0408">Iron</keyword>
<feature type="domain" description="4Fe-4S ferredoxin-type" evidence="5">
    <location>
        <begin position="609"/>
        <end position="638"/>
    </location>
</feature>
<dbReference type="Pfam" id="PF00037">
    <property type="entry name" value="Fer4"/>
    <property type="match status" value="1"/>
</dbReference>
<accession>T1XFE8</accession>
<keyword evidence="1" id="KW-0004">4Fe-4S</keyword>
<dbReference type="PROSITE" id="PS51379">
    <property type="entry name" value="4FE4S_FER_2"/>
    <property type="match status" value="5"/>
</dbReference>
<keyword evidence="2" id="KW-0479">Metal-binding</keyword>
<dbReference type="Pfam" id="PF12838">
    <property type="entry name" value="Fer4_7"/>
    <property type="match status" value="1"/>
</dbReference>
<keyword evidence="4" id="KW-0411">Iron-sulfur</keyword>
<feature type="domain" description="4Fe-4S ferredoxin-type" evidence="5">
    <location>
        <begin position="188"/>
        <end position="217"/>
    </location>
</feature>
<dbReference type="PROSITE" id="PS00198">
    <property type="entry name" value="4FE4S_FER_1"/>
    <property type="match status" value="3"/>
</dbReference>
<dbReference type="SUPFAM" id="SSF54862">
    <property type="entry name" value="4Fe-4S ferredoxins"/>
    <property type="match status" value="1"/>
</dbReference>
<dbReference type="InterPro" id="IPR050572">
    <property type="entry name" value="Fe-S_Ferredoxin"/>
</dbReference>
<dbReference type="Gene3D" id="3.30.70.20">
    <property type="match status" value="4"/>
</dbReference>
<dbReference type="GO" id="GO:0051539">
    <property type="term" value="F:4 iron, 4 sulfur cluster binding"/>
    <property type="evidence" value="ECO:0007669"/>
    <property type="project" value="UniProtKB-KW"/>
</dbReference>
<dbReference type="HOGENOM" id="CLU_022482_0_0_4"/>
<evidence type="ECO:0000313" key="6">
    <source>
        <dbReference type="EMBL" id="AGU51293.1"/>
    </source>
</evidence>
<sequence>MTTTLICDCNQTMPLEPKTLGAALAESLPLHSTLCRREAPAFQRAIRSGDEVVVACTQERRLFTELAEQTEGATSPIRFVNIRETGGWSRDAKSASPKIAALLAVAHLPEPDPVSTVSYASQGRLLIVGPLDAAEKAAALVADALQVSIFSTGPGAAGGAQERRWPVMAGRIASLEGWLGNFSLRWTRDNPIDLDLCTRCNACLGACPEQAIGLDYQIDLGRCTSHRDCEKACSVAGAIHFGRAPEALDAEFDLVLDLGANALIDWHAPPQGYFHLAGGLAHAEGLSTLLRLRELVGEFEKPKFFDYKQKLCAHSRNEVVGCNACVEVCSAHAISSDKERQRIVVNPQLCVGCGACTTVCPTGALGYTYPRTPDQGRKLRTLLATYLGAGGRDATVLLHNEEGGQALVEQLGRAAQLGRGKRDGLGGVPAHVLPVALMHVASTGIDLWLSAIAFGASQVAVLSTGEEAPQYLDALKKQMAVAQALLTGLGYTGTHFHLIEADAPAALDAALAGLRATRQRVPATAARFAVGAEKRGTLEMTLDHLMAQAPVLSAPPADAAAPLAPPLEIALPAGSPFGAVTVNKDSCTLCLACVSACPASALQDNQNAPQLRFIEKNCVQCGLCETTCPENAIALVPRLLAAPERKQPVVLNEAKPWACIRCGKPFGTQKAIEAMLGKLAGHAMFQGEALERLKMCSDCRVIDLYSAQNEMKITQL</sequence>
<dbReference type="AlphaFoldDB" id="T1XFE8"/>
<dbReference type="PATRIC" id="fig|1246301.3.peg.4264"/>
<evidence type="ECO:0000256" key="4">
    <source>
        <dbReference type="ARBA" id="ARBA00023014"/>
    </source>
</evidence>
<reference evidence="6 7" key="1">
    <citation type="submission" date="2012-10" db="EMBL/GenBank/DDBJ databases">
        <title>Genome sequence of Variovorax paradoxus B4.</title>
        <authorList>
            <person name="Schuldes J."/>
            <person name="Brandt U."/>
            <person name="Hiessl S."/>
            <person name="Wuebbeler J.H."/>
            <person name="Thuermer A."/>
            <person name="Steinbuechel A."/>
            <person name="Daniel R."/>
        </authorList>
    </citation>
    <scope>NUCLEOTIDE SEQUENCE [LARGE SCALE GENOMIC DNA]</scope>
    <source>
        <strain evidence="6 7">B4</strain>
    </source>
</reference>
<organism evidence="6 7">
    <name type="scientific">Variovorax paradoxus B4</name>
    <dbReference type="NCBI Taxonomy" id="1246301"/>
    <lineage>
        <taxon>Bacteria</taxon>
        <taxon>Pseudomonadati</taxon>
        <taxon>Pseudomonadota</taxon>
        <taxon>Betaproteobacteria</taxon>
        <taxon>Burkholderiales</taxon>
        <taxon>Comamonadaceae</taxon>
        <taxon>Variovorax</taxon>
    </lineage>
</organism>
<evidence type="ECO:0000256" key="1">
    <source>
        <dbReference type="ARBA" id="ARBA00022485"/>
    </source>
</evidence>
<name>T1XFE8_VARPD</name>
<dbReference type="PANTHER" id="PTHR43687:SF4">
    <property type="entry name" value="BLR5484 PROTEIN"/>
    <property type="match status" value="1"/>
</dbReference>
<dbReference type="KEGG" id="vpd:VAPA_1c42170"/>
<gene>
    <name evidence="6" type="ORF">VAPA_1c42170</name>
</gene>
<feature type="domain" description="4Fe-4S ferredoxin-type" evidence="5">
    <location>
        <begin position="578"/>
        <end position="607"/>
    </location>
</feature>
<evidence type="ECO:0000256" key="2">
    <source>
        <dbReference type="ARBA" id="ARBA00022723"/>
    </source>
</evidence>
<evidence type="ECO:0000256" key="3">
    <source>
        <dbReference type="ARBA" id="ARBA00023004"/>
    </source>
</evidence>
<evidence type="ECO:0000259" key="5">
    <source>
        <dbReference type="PROSITE" id="PS51379"/>
    </source>
</evidence>
<feature type="domain" description="4Fe-4S ferredoxin-type" evidence="5">
    <location>
        <begin position="310"/>
        <end position="339"/>
    </location>
</feature>
<dbReference type="PANTHER" id="PTHR43687">
    <property type="entry name" value="ADENYLYLSULFATE REDUCTASE, BETA SUBUNIT"/>
    <property type="match status" value="1"/>
</dbReference>